<dbReference type="EMBL" id="DAAHBC010000152">
    <property type="protein sequence ID" value="HAB5385861.1"/>
    <property type="molecule type" value="Genomic_DNA"/>
</dbReference>
<protein>
    <submittedName>
        <fullName evidence="22">Uncharacterized protein</fullName>
    </submittedName>
</protein>
<evidence type="ECO:0000313" key="34">
    <source>
        <dbReference type="EMBL" id="HAE1606413.1"/>
    </source>
</evidence>
<dbReference type="EMBL" id="AAMIBF010000001">
    <property type="protein sequence ID" value="EDH5700274.1"/>
    <property type="molecule type" value="Genomic_DNA"/>
</dbReference>
<comment type="caution">
    <text evidence="22">The sequence shown here is derived from an EMBL/GenBank/DDBJ whole genome shotgun (WGS) entry which is preliminary data.</text>
</comment>
<dbReference type="EMBL" id="AAMIHC010000002">
    <property type="protein sequence ID" value="EDH6339206.1"/>
    <property type="molecule type" value="Genomic_DNA"/>
</dbReference>
<dbReference type="EMBL" id="DAAQXF010000215">
    <property type="protein sequence ID" value="HAE1239668.1"/>
    <property type="molecule type" value="Genomic_DNA"/>
</dbReference>
<evidence type="ECO:0000313" key="35">
    <source>
        <dbReference type="EMBL" id="HAE1642372.1"/>
    </source>
</evidence>
<evidence type="ECO:0000313" key="42">
    <source>
        <dbReference type="EMBL" id="HAF0562691.1"/>
    </source>
</evidence>
<reference evidence="6" key="3">
    <citation type="submission" date="2018-07" db="EMBL/GenBank/DDBJ databases">
        <authorList>
            <consortium name="PulseNet: The National Subtyping Network for Foodborne Disease Surveillance"/>
            <person name="Tarr C.L."/>
            <person name="Trees E."/>
            <person name="Katz L.S."/>
            <person name="Carleton-Romer H.A."/>
            <person name="Stroika S."/>
            <person name="Kucerova Z."/>
            <person name="Roache K.F."/>
            <person name="Sabol A.L."/>
            <person name="Besser J."/>
            <person name="Gerner-Smidt P."/>
        </authorList>
    </citation>
    <scope>NUCLEOTIDE SEQUENCE</scope>
    <source>
        <strain evidence="6">PNUSAS011306</strain>
        <strain evidence="9">PNUSAS013764</strain>
    </source>
</reference>
<gene>
    <name evidence="6" type="ORF">B7S77_09495</name>
    <name evidence="5" type="ORF">BH418_16960</name>
    <name evidence="7" type="ORF">CB179_02295</name>
    <name evidence="8" type="ORF">CB381_04675</name>
    <name evidence="9" type="ORF">CBN47_22235</name>
    <name evidence="10" type="ORF">CC399_01965</name>
    <name evidence="1" type="ORF">DEM85_22735</name>
    <name evidence="4" type="ORF">E0T08_10895</name>
    <name evidence="3" type="ORF">EZX27_22825</name>
    <name evidence="2" type="ORF">FIR09_19420</name>
    <name evidence="30" type="ORF">G2913_16295</name>
    <name evidence="31" type="ORF">G2953_22280</name>
    <name evidence="34" type="ORF">G2960_22275</name>
    <name evidence="32" type="ORF">G2966_01960</name>
    <name evidence="35" type="ORF">G2970_22655</name>
    <name evidence="33" type="ORF">G2990_22055</name>
    <name evidence="36" type="ORF">G4D20_001763</name>
    <name evidence="37" type="ORF">G4I51_004082</name>
    <name evidence="38" type="ORF">G4K93_001774</name>
    <name evidence="39" type="ORF">G4P07_001807</name>
    <name evidence="40" type="ORF">G4P20_003865</name>
    <name evidence="41" type="ORF">G4Y13_000397</name>
    <name evidence="45" type="ORF">G9257_004298</name>
    <name evidence="43" type="ORF">G9C35_004443</name>
    <name evidence="42" type="ORF">G9C70_004480</name>
    <name evidence="44" type="ORF">G9G25_004762</name>
    <name evidence="23" type="ORF">GB020_07690</name>
    <name evidence="24" type="ORF">GB178_21950</name>
    <name evidence="25" type="ORF">GB193_22265</name>
    <name evidence="28" type="ORF">GB352_09055</name>
    <name evidence="15" type="ORF">GB388_21345</name>
    <name evidence="29" type="ORF">GB394_09055</name>
    <name evidence="13" type="ORF">GB423_21575</name>
    <name evidence="20" type="ORF">GB430_21850</name>
    <name evidence="19" type="ORF">GB481_11330</name>
    <name evidence="17" type="ORF">GB613_21685</name>
    <name evidence="26" type="ORF">GBR77_06590</name>
    <name evidence="27" type="ORF">GBS17_07690</name>
    <name evidence="18" type="ORF">GBV99_19625</name>
    <name evidence="12" type="ORF">GBX08_09050</name>
    <name evidence="11" type="ORF">GBX75_22500</name>
    <name evidence="14" type="ORF">GBY12_09040</name>
    <name evidence="16" type="ORF">GBY78_09215</name>
    <name evidence="21" type="ORF">GBZ43_20435</name>
    <name evidence="22" type="ORF">GBZ56_20760</name>
</gene>
<evidence type="ECO:0000313" key="44">
    <source>
        <dbReference type="EMBL" id="HAF0892787.1"/>
    </source>
</evidence>
<evidence type="ECO:0000313" key="22">
    <source>
        <dbReference type="EMBL" id="HAB4789485.1"/>
    </source>
</evidence>
<reference evidence="5" key="2">
    <citation type="submission" date="2018-07" db="EMBL/GenBank/DDBJ databases">
        <authorList>
            <consortium name="GenomeTrakr network: Whole genome sequencing for foodborne pathogen traceback"/>
        </authorList>
    </citation>
    <scope>NUCLEOTIDE SEQUENCE</scope>
    <source>
        <strain evidence="5">ADRDL-16-8871</strain>
    </source>
</reference>
<dbReference type="EMBL" id="DAAFWQ010000102">
    <property type="protein sequence ID" value="HAB1827129.1"/>
    <property type="molecule type" value="Genomic_DNA"/>
</dbReference>
<dbReference type="EMBL" id="DAAGXT010000003">
    <property type="protein sequence ID" value="HAB5020761.1"/>
    <property type="molecule type" value="Genomic_DNA"/>
</dbReference>
<dbReference type="EMBL" id="DAATZW010000085">
    <property type="protein sequence ID" value="HAF0793087.1"/>
    <property type="molecule type" value="Genomic_DNA"/>
</dbReference>
<evidence type="ECO:0000313" key="24">
    <source>
        <dbReference type="EMBL" id="HAB5213250.1"/>
    </source>
</evidence>
<dbReference type="EMBL" id="DAAWDN010000100">
    <property type="protein sequence ID" value="HAF7548815.1"/>
    <property type="molecule type" value="Genomic_DNA"/>
</dbReference>
<evidence type="ECO:0000313" key="23">
    <source>
        <dbReference type="EMBL" id="HAB5020761.1"/>
    </source>
</evidence>
<dbReference type="EMBL" id="DAAHCK010000002">
    <property type="protein sequence ID" value="HAB5523365.1"/>
    <property type="molecule type" value="Genomic_DNA"/>
</dbReference>
<evidence type="ECO:0000313" key="19">
    <source>
        <dbReference type="EMBL" id="HAB3946066.1"/>
    </source>
</evidence>
<reference evidence="22" key="1">
    <citation type="journal article" date="2018" name="Genome Biol.">
        <title>SKESA: strategic k-mer extension for scrupulous assemblies.</title>
        <authorList>
            <person name="Souvorov A."/>
            <person name="Agarwala R."/>
            <person name="Lipman D.J."/>
        </authorList>
    </citation>
    <scope>NUCLEOTIDE SEQUENCE</scope>
    <source>
        <strain evidence="45">10-0327</strain>
        <strain evidence="41">10-7240</strain>
        <strain evidence="39">10-7243</strain>
        <strain evidence="37">11-4642</strain>
        <strain evidence="40">11-5588</strain>
        <strain evidence="42">12-3191</strain>
        <strain evidence="43">12-3284</strain>
        <strain evidence="44">12-8479</strain>
        <strain evidence="38">13-0431</strain>
        <strain evidence="36">13-5657</strain>
        <strain evidence="22">Salmonella enterica</strain>
    </source>
</reference>
<dbReference type="EMBL" id="DAATXT010000070">
    <property type="protein sequence ID" value="HAF0562691.1"/>
    <property type="molecule type" value="Genomic_DNA"/>
</dbReference>
<dbReference type="EMBL" id="DAAGUG010000119">
    <property type="protein sequence ID" value="HAB4591972.1"/>
    <property type="molecule type" value="Genomic_DNA"/>
</dbReference>
<dbReference type="EMBL" id="DAAQXW010000001">
    <property type="protein sequence ID" value="HAE1320475.1"/>
    <property type="molecule type" value="Genomic_DNA"/>
</dbReference>
<dbReference type="EMBL" id="DAAHFX010000003">
    <property type="protein sequence ID" value="HAB5939616.1"/>
    <property type="molecule type" value="Genomic_DNA"/>
</dbReference>
<evidence type="ECO:0000313" key="33">
    <source>
        <dbReference type="EMBL" id="HAE1373359.1"/>
    </source>
</evidence>
<dbReference type="EMBL" id="DAAGZR010000081">
    <property type="protein sequence ID" value="HAB5213250.1"/>
    <property type="molecule type" value="Genomic_DNA"/>
</dbReference>
<dbReference type="EMBL" id="DAAGOV010000004">
    <property type="protein sequence ID" value="HAB3946066.1"/>
    <property type="molecule type" value="Genomic_DNA"/>
</dbReference>
<evidence type="ECO:0000313" key="11">
    <source>
        <dbReference type="EMBL" id="HAB1023142.1"/>
    </source>
</evidence>
<evidence type="ECO:0000313" key="16">
    <source>
        <dbReference type="EMBL" id="HAB1882481.1"/>
    </source>
</evidence>
<evidence type="ECO:0000313" key="25">
    <source>
        <dbReference type="EMBL" id="HAB5385861.1"/>
    </source>
</evidence>
<dbReference type="EMBL" id="AAHYCG010000038">
    <property type="protein sequence ID" value="ECB6028943.1"/>
    <property type="molecule type" value="Genomic_DNA"/>
</dbReference>
<evidence type="ECO:0000313" key="3">
    <source>
        <dbReference type="EMBL" id="ECB6028943.1"/>
    </source>
</evidence>
<evidence type="ECO:0000313" key="41">
    <source>
        <dbReference type="EMBL" id="HAE9390966.1"/>
    </source>
</evidence>
<dbReference type="EMBL" id="DAAHHO010000003">
    <property type="protein sequence ID" value="HAB6236355.1"/>
    <property type="molecule type" value="Genomic_DNA"/>
</dbReference>
<evidence type="ECO:0000313" key="43">
    <source>
        <dbReference type="EMBL" id="HAF0793087.1"/>
    </source>
</evidence>
<evidence type="ECO:0000313" key="32">
    <source>
        <dbReference type="EMBL" id="HAE1320475.1"/>
    </source>
</evidence>
<dbReference type="EMBL" id="AAFGSL010000034">
    <property type="protein sequence ID" value="EBF7616722.1"/>
    <property type="molecule type" value="Genomic_DNA"/>
</dbReference>
<accession>A0A4U7UPL9</accession>
<evidence type="ECO:0000313" key="14">
    <source>
        <dbReference type="EMBL" id="HAB1802426.1"/>
    </source>
</evidence>
<dbReference type="AlphaFoldDB" id="A0A4U7UPL9"/>
<evidence type="ECO:0000313" key="9">
    <source>
        <dbReference type="EMBL" id="EDH7247717.1"/>
    </source>
</evidence>
<evidence type="ECO:0000313" key="21">
    <source>
        <dbReference type="EMBL" id="HAB4591972.1"/>
    </source>
</evidence>
<dbReference type="EMBL" id="AAFIKO010000030">
    <property type="protein sequence ID" value="EBG3095312.1"/>
    <property type="molecule type" value="Genomic_DNA"/>
</dbReference>
<evidence type="ECO:0000313" key="45">
    <source>
        <dbReference type="EMBL" id="HAF7548815.1"/>
    </source>
</evidence>
<dbReference type="EMBL" id="AAHYFF010000011">
    <property type="protein sequence ID" value="ECB6379953.1"/>
    <property type="molecule type" value="Genomic_DNA"/>
</dbReference>
<dbReference type="EMBL" id="DAAFWC010000020">
    <property type="protein sequence ID" value="HAB1710655.1"/>
    <property type="molecule type" value="Genomic_DNA"/>
</dbReference>
<evidence type="ECO:0000313" key="7">
    <source>
        <dbReference type="EMBL" id="EDH5700274.1"/>
    </source>
</evidence>
<dbReference type="EMBL" id="DAARAJ010000036">
    <property type="protein sequence ID" value="HAE1642372.1"/>
    <property type="molecule type" value="Genomic_DNA"/>
</dbReference>
<evidence type="ECO:0000313" key="8">
    <source>
        <dbReference type="EMBL" id="EDH6339206.1"/>
    </source>
</evidence>
<reference evidence="22" key="5">
    <citation type="submission" date="2019-10" db="EMBL/GenBank/DDBJ databases">
        <authorList>
            <consortium name="NCBI Pathogen Detection Project"/>
        </authorList>
    </citation>
    <scope>NUCLEOTIDE SEQUENCE</scope>
    <source>
        <strain evidence="45">10-0327</strain>
        <strain evidence="41">10-7240</strain>
        <strain evidence="39">10-7243</strain>
        <strain evidence="37">11-4642</strain>
        <strain evidence="40">11-5588</strain>
        <strain evidence="42">12-3191</strain>
        <strain evidence="43">12-3284</strain>
        <strain evidence="44">12-8479</strain>
        <strain evidence="38">13-0431</strain>
        <strain evidence="36">13-5657</strain>
        <strain evidence="22">Salmonella enterica</strain>
    </source>
</reference>
<dbReference type="EMBL" id="DAAFXG010000003">
    <property type="protein sequence ID" value="HAB1882481.1"/>
    <property type="molecule type" value="Genomic_DNA"/>
</dbReference>
<evidence type="ECO:0000313" key="36">
    <source>
        <dbReference type="EMBL" id="HAE4618088.1"/>
    </source>
</evidence>
<evidence type="ECO:0000313" key="12">
    <source>
        <dbReference type="EMBL" id="HAB1570148.1"/>
    </source>
</evidence>
<dbReference type="EMBL" id="DAASXW010000004">
    <property type="protein sequence ID" value="HAE7503520.1"/>
    <property type="molecule type" value="Genomic_DNA"/>
</dbReference>
<dbReference type="EMBL" id="DAAGSJ010000059">
    <property type="protein sequence ID" value="HAB4368619.1"/>
    <property type="molecule type" value="Genomic_DNA"/>
</dbReference>
<dbReference type="EMBL" id="DAATOG010000001">
    <property type="protein sequence ID" value="HAE9390966.1"/>
    <property type="molecule type" value="Genomic_DNA"/>
</dbReference>
<evidence type="ECO:0000313" key="20">
    <source>
        <dbReference type="EMBL" id="HAB4368619.1"/>
    </source>
</evidence>
<dbReference type="EMBL" id="DAAHEN010000003">
    <property type="protein sequence ID" value="HAB5768860.1"/>
    <property type="molecule type" value="Genomic_DNA"/>
</dbReference>
<dbReference type="EMBL" id="DAAGVZ010000127">
    <property type="protein sequence ID" value="HAB4789485.1"/>
    <property type="molecule type" value="Genomic_DNA"/>
</dbReference>
<dbReference type="EMBL" id="DAARZX010000003">
    <property type="protein sequence ID" value="HAE4618088.1"/>
    <property type="molecule type" value="Genomic_DNA"/>
</dbReference>
<dbReference type="EMBL" id="DAARAH010000061">
    <property type="protein sequence ID" value="HAE1606413.1"/>
    <property type="molecule type" value="Genomic_DNA"/>
</dbReference>
<dbReference type="EMBL" id="DAASLH010000128">
    <property type="protein sequence ID" value="HAE5975506.1"/>
    <property type="molecule type" value="Genomic_DNA"/>
</dbReference>
<dbReference type="EMBL" id="DAASRO010000003">
    <property type="protein sequence ID" value="HAE6727976.1"/>
    <property type="molecule type" value="Genomic_DNA"/>
</dbReference>
<evidence type="ECO:0000313" key="26">
    <source>
        <dbReference type="EMBL" id="HAB5523365.1"/>
    </source>
</evidence>
<dbReference type="EMBL" id="DAAQYH010000054">
    <property type="protein sequence ID" value="HAE1373359.1"/>
    <property type="molecule type" value="Genomic_DNA"/>
</dbReference>
<evidence type="ECO:0000313" key="39">
    <source>
        <dbReference type="EMBL" id="HAE7503520.1"/>
    </source>
</evidence>
<evidence type="ECO:0000313" key="27">
    <source>
        <dbReference type="EMBL" id="HAB5768860.1"/>
    </source>
</evidence>
<evidence type="ECO:0000313" key="5">
    <source>
        <dbReference type="EMBL" id="EDC9468377.1"/>
    </source>
</evidence>
<dbReference type="EMBL" id="AAMEPF010000003">
    <property type="protein sequence ID" value="EDG5620780.1"/>
    <property type="molecule type" value="Genomic_DNA"/>
</dbReference>
<name>A0A4U7UPL9_SALET</name>
<evidence type="ECO:0000313" key="30">
    <source>
        <dbReference type="EMBL" id="HAE1219681.1"/>
    </source>
</evidence>
<dbReference type="EMBL" id="DAAFYT010000091">
    <property type="protein sequence ID" value="HAB2061239.1"/>
    <property type="molecule type" value="Genomic_DNA"/>
</dbReference>
<dbReference type="EMBL" id="AAMIOU010000074">
    <property type="protein sequence ID" value="EDH7247717.1"/>
    <property type="molecule type" value="Genomic_DNA"/>
</dbReference>
<dbReference type="EMBL" id="DAAFPI010000044">
    <property type="protein sequence ID" value="HAB1023142.1"/>
    <property type="molecule type" value="Genomic_DNA"/>
</dbReference>
<evidence type="ECO:0000313" key="17">
    <source>
        <dbReference type="EMBL" id="HAB2061239.1"/>
    </source>
</evidence>
<dbReference type="EMBL" id="DAASYN010000017">
    <property type="protein sequence ID" value="HAE7559640.1"/>
    <property type="molecule type" value="Genomic_DNA"/>
</dbReference>
<evidence type="ECO:0000313" key="37">
    <source>
        <dbReference type="EMBL" id="HAE5975506.1"/>
    </source>
</evidence>
<evidence type="ECO:0000313" key="2">
    <source>
        <dbReference type="EMBL" id="EBG3095312.1"/>
    </source>
</evidence>
<dbReference type="RefSeq" id="WP_130549554.1">
    <property type="nucleotide sequence ID" value="NZ_CALNWA010000002.1"/>
</dbReference>
<evidence type="ECO:0000313" key="38">
    <source>
        <dbReference type="EMBL" id="HAE6727976.1"/>
    </source>
</evidence>
<sequence length="78" mass="8496">MAHLHLFCAVRSSRCFVESLTVNVLSAIAFCSVPEFTGLCNNYLALTQMLAEAQQCAGGKRPKNLSAAHSVFPLLHYP</sequence>
<evidence type="ECO:0000313" key="10">
    <source>
        <dbReference type="EMBL" id="EDH9228207.1"/>
    </source>
</evidence>
<dbReference type="EMBL" id="AALSOQ010000019">
    <property type="protein sequence ID" value="EDC9468377.1"/>
    <property type="molecule type" value="Genomic_DNA"/>
</dbReference>
<dbReference type="EMBL" id="DAAFWP010000003">
    <property type="protein sequence ID" value="HAB1802426.1"/>
    <property type="molecule type" value="Genomic_DNA"/>
</dbReference>
<evidence type="ECO:0000313" key="6">
    <source>
        <dbReference type="EMBL" id="EDG5620780.1"/>
    </source>
</evidence>
<dbReference type="EMBL" id="DAAUAP010000088">
    <property type="protein sequence ID" value="HAF0892787.1"/>
    <property type="molecule type" value="Genomic_DNA"/>
</dbReference>
<evidence type="ECO:0000313" key="18">
    <source>
        <dbReference type="EMBL" id="HAB3683815.1"/>
    </source>
</evidence>
<dbReference type="EMBL" id="AAMJGE010000001">
    <property type="protein sequence ID" value="EDH9228207.1"/>
    <property type="molecule type" value="Genomic_DNA"/>
</dbReference>
<evidence type="ECO:0000313" key="29">
    <source>
        <dbReference type="EMBL" id="HAB6236355.1"/>
    </source>
</evidence>
<organism evidence="22">
    <name type="scientific">Salmonella enterica subsp. enterica serovar Agona</name>
    <dbReference type="NCBI Taxonomy" id="58095"/>
    <lineage>
        <taxon>Bacteria</taxon>
        <taxon>Pseudomonadati</taxon>
        <taxon>Pseudomonadota</taxon>
        <taxon>Gammaproteobacteria</taxon>
        <taxon>Enterobacterales</taxon>
        <taxon>Enterobacteriaceae</taxon>
        <taxon>Salmonella</taxon>
    </lineage>
</organism>
<evidence type="ECO:0000313" key="4">
    <source>
        <dbReference type="EMBL" id="ECB6379953.1"/>
    </source>
</evidence>
<evidence type="ECO:0000313" key="31">
    <source>
        <dbReference type="EMBL" id="HAE1239668.1"/>
    </source>
</evidence>
<evidence type="ECO:0000313" key="1">
    <source>
        <dbReference type="EMBL" id="EBF7616722.1"/>
    </source>
</evidence>
<dbReference type="EMBL" id="DAAGMN010000110">
    <property type="protein sequence ID" value="HAB3683815.1"/>
    <property type="molecule type" value="Genomic_DNA"/>
</dbReference>
<evidence type="ECO:0000313" key="40">
    <source>
        <dbReference type="EMBL" id="HAE7559640.1"/>
    </source>
</evidence>
<evidence type="ECO:0000313" key="28">
    <source>
        <dbReference type="EMBL" id="HAB5939616.1"/>
    </source>
</evidence>
<evidence type="ECO:0000313" key="13">
    <source>
        <dbReference type="EMBL" id="HAB1710655.1"/>
    </source>
</evidence>
<proteinExistence type="predicted"/>
<reference evidence="2" key="4">
    <citation type="submission" date="2019-06" db="EMBL/GenBank/DDBJ databases">
        <authorList>
            <person name="Ashton P.M."/>
            <person name="Dallman T."/>
            <person name="Nair S."/>
            <person name="De Pinna E."/>
            <person name="Peters T."/>
            <person name="Grant K."/>
        </authorList>
    </citation>
    <scope>NUCLEOTIDE SEQUENCE</scope>
    <source>
        <strain evidence="1">240168</strain>
        <strain evidence="7">344039</strain>
        <strain evidence="10">352129</strain>
        <strain evidence="4">365830</strain>
        <strain evidence="8">369915</strain>
        <strain evidence="3">689000</strain>
        <strain evidence="2">741041</strain>
    </source>
</reference>
<dbReference type="EMBL" id="DAAQWY010000009">
    <property type="protein sequence ID" value="HAE1219681.1"/>
    <property type="molecule type" value="Genomic_DNA"/>
</dbReference>
<dbReference type="EMBL" id="DAAFUE010000003">
    <property type="protein sequence ID" value="HAB1570148.1"/>
    <property type="molecule type" value="Genomic_DNA"/>
</dbReference>
<evidence type="ECO:0000313" key="15">
    <source>
        <dbReference type="EMBL" id="HAB1827129.1"/>
    </source>
</evidence>